<dbReference type="EMBL" id="KV423963">
    <property type="protein sequence ID" value="KZT57450.1"/>
    <property type="molecule type" value="Genomic_DNA"/>
</dbReference>
<evidence type="ECO:0008006" key="4">
    <source>
        <dbReference type="Google" id="ProtNLM"/>
    </source>
</evidence>
<dbReference type="OrthoDB" id="5520611at2759"/>
<reference evidence="2 3" key="1">
    <citation type="journal article" date="2016" name="Mol. Biol. Evol.">
        <title>Comparative Genomics of Early-Diverging Mushroom-Forming Fungi Provides Insights into the Origins of Lignocellulose Decay Capabilities.</title>
        <authorList>
            <person name="Nagy L.G."/>
            <person name="Riley R."/>
            <person name="Tritt A."/>
            <person name="Adam C."/>
            <person name="Daum C."/>
            <person name="Floudas D."/>
            <person name="Sun H."/>
            <person name="Yadav J.S."/>
            <person name="Pangilinan J."/>
            <person name="Larsson K.H."/>
            <person name="Matsuura K."/>
            <person name="Barry K."/>
            <person name="Labutti K."/>
            <person name="Kuo R."/>
            <person name="Ohm R.A."/>
            <person name="Bhattacharya S.S."/>
            <person name="Shirouzu T."/>
            <person name="Yoshinaga Y."/>
            <person name="Martin F.M."/>
            <person name="Grigoriev I.V."/>
            <person name="Hibbett D.S."/>
        </authorList>
    </citation>
    <scope>NUCLEOTIDE SEQUENCE [LARGE SCALE GENOMIC DNA]</scope>
    <source>
        <strain evidence="2 3">HHB12733</strain>
    </source>
</reference>
<dbReference type="PANTHER" id="PTHR28060:SF1">
    <property type="entry name" value="ATP SYNTHASE SUBUNIT J, MITOCHONDRIAL"/>
    <property type="match status" value="1"/>
</dbReference>
<evidence type="ECO:0000313" key="2">
    <source>
        <dbReference type="EMBL" id="KZT57450.1"/>
    </source>
</evidence>
<dbReference type="InterPro" id="IPR006995">
    <property type="entry name" value="ATP_synth_F0_jsu"/>
</dbReference>
<organism evidence="2 3">
    <name type="scientific">Calocera cornea HHB12733</name>
    <dbReference type="NCBI Taxonomy" id="1353952"/>
    <lineage>
        <taxon>Eukaryota</taxon>
        <taxon>Fungi</taxon>
        <taxon>Dikarya</taxon>
        <taxon>Basidiomycota</taxon>
        <taxon>Agaricomycotina</taxon>
        <taxon>Dacrymycetes</taxon>
        <taxon>Dacrymycetales</taxon>
        <taxon>Dacrymycetaceae</taxon>
        <taxon>Calocera</taxon>
    </lineage>
</organism>
<sequence length="50" mass="5582">MGHYWPFVVAGGCTWYIFSKIQASALESPEYKNSPKNPYLAKNAAAAEHH</sequence>
<proteinExistence type="predicted"/>
<evidence type="ECO:0000256" key="1">
    <source>
        <dbReference type="SAM" id="MobiDB-lite"/>
    </source>
</evidence>
<dbReference type="PANTHER" id="PTHR28060">
    <property type="entry name" value="ATP SYNTHASE SUBUNIT J, MITOCHONDRIAL"/>
    <property type="match status" value="1"/>
</dbReference>
<dbReference type="GO" id="GO:0046933">
    <property type="term" value="F:proton-transporting ATP synthase activity, rotational mechanism"/>
    <property type="evidence" value="ECO:0007669"/>
    <property type="project" value="TreeGrafter"/>
</dbReference>
<dbReference type="AlphaFoldDB" id="A0A165G0N1"/>
<keyword evidence="3" id="KW-1185">Reference proteome</keyword>
<dbReference type="Pfam" id="PF04911">
    <property type="entry name" value="ATP-synt_J"/>
    <property type="match status" value="1"/>
</dbReference>
<dbReference type="Proteomes" id="UP000076842">
    <property type="component" value="Unassembled WGS sequence"/>
</dbReference>
<name>A0A165G0N1_9BASI</name>
<evidence type="ECO:0000313" key="3">
    <source>
        <dbReference type="Proteomes" id="UP000076842"/>
    </source>
</evidence>
<gene>
    <name evidence="2" type="ORF">CALCODRAFT_483132</name>
</gene>
<dbReference type="GO" id="GO:0045259">
    <property type="term" value="C:proton-transporting ATP synthase complex"/>
    <property type="evidence" value="ECO:0007669"/>
    <property type="project" value="InterPro"/>
</dbReference>
<dbReference type="InParanoid" id="A0A165G0N1"/>
<feature type="region of interest" description="Disordered" evidence="1">
    <location>
        <begin position="28"/>
        <end position="50"/>
    </location>
</feature>
<protein>
    <recommendedName>
        <fullName evidence="4">ATPase, F0 complex, subunit J</fullName>
    </recommendedName>
</protein>
<dbReference type="STRING" id="1353952.A0A165G0N1"/>
<accession>A0A165G0N1</accession>